<accession>A0A0L6VAZ0</accession>
<comment type="caution">
    <text evidence="2">The sequence shown here is derived from an EMBL/GenBank/DDBJ whole genome shotgun (WGS) entry which is preliminary data.</text>
</comment>
<name>A0A0L6VAZ0_9BASI</name>
<evidence type="ECO:0000256" key="1">
    <source>
        <dbReference type="SAM" id="Phobius"/>
    </source>
</evidence>
<keyword evidence="3" id="KW-1185">Reference proteome</keyword>
<dbReference type="Proteomes" id="UP000037035">
    <property type="component" value="Unassembled WGS sequence"/>
</dbReference>
<dbReference type="EMBL" id="LAVV01006873">
    <property type="protein sequence ID" value="KNZ57956.1"/>
    <property type="molecule type" value="Genomic_DNA"/>
</dbReference>
<gene>
    <name evidence="2" type="ORF">VP01_2031g3</name>
</gene>
<dbReference type="VEuPathDB" id="FungiDB:VP01_2031g3"/>
<evidence type="ECO:0000313" key="2">
    <source>
        <dbReference type="EMBL" id="KNZ57956.1"/>
    </source>
</evidence>
<organism evidence="2 3">
    <name type="scientific">Puccinia sorghi</name>
    <dbReference type="NCBI Taxonomy" id="27349"/>
    <lineage>
        <taxon>Eukaryota</taxon>
        <taxon>Fungi</taxon>
        <taxon>Dikarya</taxon>
        <taxon>Basidiomycota</taxon>
        <taxon>Pucciniomycotina</taxon>
        <taxon>Pucciniomycetes</taxon>
        <taxon>Pucciniales</taxon>
        <taxon>Pucciniaceae</taxon>
        <taxon>Puccinia</taxon>
    </lineage>
</organism>
<reference evidence="2 3" key="1">
    <citation type="submission" date="2015-08" db="EMBL/GenBank/DDBJ databases">
        <title>Next Generation Sequencing and Analysis of the Genome of Puccinia sorghi L Schw, the Causal Agent of Maize Common Rust.</title>
        <authorList>
            <person name="Rochi L."/>
            <person name="Burguener G."/>
            <person name="Darino M."/>
            <person name="Turjanski A."/>
            <person name="Kreff E."/>
            <person name="Dieguez M.J."/>
            <person name="Sacco F."/>
        </authorList>
    </citation>
    <scope>NUCLEOTIDE SEQUENCE [LARGE SCALE GENOMIC DNA]</scope>
    <source>
        <strain evidence="2 3">RO10H11247</strain>
    </source>
</reference>
<dbReference type="AlphaFoldDB" id="A0A0L6VAZ0"/>
<keyword evidence="1" id="KW-1133">Transmembrane helix</keyword>
<keyword evidence="1" id="KW-0812">Transmembrane</keyword>
<evidence type="ECO:0000313" key="3">
    <source>
        <dbReference type="Proteomes" id="UP000037035"/>
    </source>
</evidence>
<keyword evidence="1" id="KW-0472">Membrane</keyword>
<protein>
    <submittedName>
        <fullName evidence="2">Uncharacterized protein</fullName>
    </submittedName>
</protein>
<sequence>MFWHSHCAICTVEVTPRASLDLLHVNCRQLSKFLSGSVLSGSYESSSTSTKIIISSGSGILVVLVVLVVLVLIDNYNIKHAKIGVSHGKFQLFQSQWFKDANFGCLKSFISREKQYVCSQVFLDGNQCGFIEKPQKSRERERDGNREDLEDLSGVSNLDARNYLPLATSFTKIRRKIVKYIILRIMIYNDFCKDYPYTKGPGDEMDGGTILAFTRSLVTCNGSVLLLLSLIEPFGRLQGSLWHIWVYIETCEFRYLHFVSKCVSHACVMYQQFREGDLEISGAGEGGKGGVEEGNLMTCSQSSRRSVMRRRYGVDGGDRGDSPSGGSSRVMGRFMLGRAGDSGGGGKLGRWGVTFLFSGLWLKIGGQQSRKLLFWERDPLVREAQPACVPIVGRRAIIALRRRSKGSLATWCGQQIRMGYLRPSQN</sequence>
<feature type="transmembrane region" description="Helical" evidence="1">
    <location>
        <begin position="52"/>
        <end position="73"/>
    </location>
</feature>
<proteinExistence type="predicted"/>